<protein>
    <recommendedName>
        <fullName evidence="1">Secretion system C-terminal sorting domain-containing protein</fullName>
    </recommendedName>
</protein>
<feature type="non-terminal residue" evidence="2">
    <location>
        <position position="1"/>
    </location>
</feature>
<dbReference type="InterPro" id="IPR026444">
    <property type="entry name" value="Secre_tail"/>
</dbReference>
<dbReference type="AlphaFoldDB" id="A0A382YCH5"/>
<name>A0A382YCH5_9ZZZZ</name>
<evidence type="ECO:0000313" key="2">
    <source>
        <dbReference type="EMBL" id="SVD80689.1"/>
    </source>
</evidence>
<organism evidence="2">
    <name type="scientific">marine metagenome</name>
    <dbReference type="NCBI Taxonomy" id="408172"/>
    <lineage>
        <taxon>unclassified sequences</taxon>
        <taxon>metagenomes</taxon>
        <taxon>ecological metagenomes</taxon>
    </lineage>
</organism>
<dbReference type="EMBL" id="UINC01174520">
    <property type="protein sequence ID" value="SVD80689.1"/>
    <property type="molecule type" value="Genomic_DNA"/>
</dbReference>
<reference evidence="2" key="1">
    <citation type="submission" date="2018-05" db="EMBL/GenBank/DDBJ databases">
        <authorList>
            <person name="Lanie J.A."/>
            <person name="Ng W.-L."/>
            <person name="Kazmierczak K.M."/>
            <person name="Andrzejewski T.M."/>
            <person name="Davidsen T.M."/>
            <person name="Wayne K.J."/>
            <person name="Tettelin H."/>
            <person name="Glass J.I."/>
            <person name="Rusch D."/>
            <person name="Podicherti R."/>
            <person name="Tsui H.-C.T."/>
            <person name="Winkler M.E."/>
        </authorList>
    </citation>
    <scope>NUCLEOTIDE SEQUENCE</scope>
</reference>
<gene>
    <name evidence="2" type="ORF">METZ01_LOCUS433543</name>
</gene>
<feature type="domain" description="Secretion system C-terminal sorting" evidence="1">
    <location>
        <begin position="158"/>
        <end position="233"/>
    </location>
</feature>
<dbReference type="Pfam" id="PF18962">
    <property type="entry name" value="Por_Secre_tail"/>
    <property type="match status" value="1"/>
</dbReference>
<proteinExistence type="predicted"/>
<sequence length="236" mass="26170">NYNFDFLYGIPTRAEGDLVRKTITQTIIEVPLAYGYIQSMNQQFFFVDEATIDGESLEEGDWIISYNGDVIVGARMWTGEYTDIPVMGHDGSDASSVMTAGYCESGDVVTFKVYDVSQDKLVDMDSAENTAWIGNNAMSVISMSDRILPTSIALGNAYPNPFNPSTSISYDISSDMNVSINIYDVRGRMVAELVNGMTEQGRYEVMWNADNHSTGIYFVQLVAGNITKTQKIMLVK</sequence>
<accession>A0A382YCH5</accession>
<dbReference type="Gene3D" id="2.60.40.4070">
    <property type="match status" value="1"/>
</dbReference>
<dbReference type="NCBIfam" id="TIGR04183">
    <property type="entry name" value="Por_Secre_tail"/>
    <property type="match status" value="1"/>
</dbReference>
<evidence type="ECO:0000259" key="1">
    <source>
        <dbReference type="Pfam" id="PF18962"/>
    </source>
</evidence>